<dbReference type="Proteomes" id="UP000290289">
    <property type="component" value="Chromosome 9"/>
</dbReference>
<dbReference type="Pfam" id="PF00175">
    <property type="entry name" value="NAD_binding_1"/>
    <property type="match status" value="1"/>
</dbReference>
<keyword evidence="5" id="KW-0285">Flavoprotein</keyword>
<protein>
    <recommendedName>
        <fullName evidence="15">NADPH-dependent diflavin oxidoreductase 1</fullName>
    </recommendedName>
</protein>
<reference evidence="13 14" key="1">
    <citation type="submission" date="2018-10" db="EMBL/GenBank/DDBJ databases">
        <title>A high-quality apple genome assembly.</title>
        <authorList>
            <person name="Hu J."/>
        </authorList>
    </citation>
    <scope>NUCLEOTIDE SEQUENCE [LARGE SCALE GENOMIC DNA]</scope>
    <source>
        <strain evidence="14">cv. HFTH1</strain>
        <tissue evidence="13">Young leaf</tissue>
    </source>
</reference>
<dbReference type="InterPro" id="IPR008254">
    <property type="entry name" value="Flavodoxin/NO_synth"/>
</dbReference>
<dbReference type="SUPFAM" id="SSF52540">
    <property type="entry name" value="P-loop containing nucleoside triphosphate hydrolases"/>
    <property type="match status" value="1"/>
</dbReference>
<feature type="region of interest" description="Disordered" evidence="10">
    <location>
        <begin position="447"/>
        <end position="471"/>
    </location>
</feature>
<dbReference type="Gene3D" id="3.40.50.360">
    <property type="match status" value="1"/>
</dbReference>
<dbReference type="InterPro" id="IPR017927">
    <property type="entry name" value="FAD-bd_FR_type"/>
</dbReference>
<evidence type="ECO:0000256" key="2">
    <source>
        <dbReference type="ARBA" id="ARBA00001974"/>
    </source>
</evidence>
<dbReference type="PROSITE" id="PS50902">
    <property type="entry name" value="FLAVODOXIN_LIKE"/>
    <property type="match status" value="1"/>
</dbReference>
<dbReference type="InterPro" id="IPR009000">
    <property type="entry name" value="Transl_B-barrel_sf"/>
</dbReference>
<dbReference type="Gene3D" id="3.40.50.80">
    <property type="entry name" value="Nucleotide-binding domain of ferredoxin-NADP reductase (FNR) module"/>
    <property type="match status" value="1"/>
</dbReference>
<gene>
    <name evidence="13" type="ORF">DVH24_032158</name>
</gene>
<feature type="region of interest" description="Disordered" evidence="10">
    <location>
        <begin position="1"/>
        <end position="27"/>
    </location>
</feature>
<keyword evidence="9" id="KW-0560">Oxidoreductase</keyword>
<dbReference type="InterPro" id="IPR001094">
    <property type="entry name" value="Flavdoxin-like"/>
</dbReference>
<dbReference type="Gene3D" id="1.20.990.10">
    <property type="entry name" value="NADPH-cytochrome p450 Reductase, Chain A, domain 3"/>
    <property type="match status" value="1"/>
</dbReference>
<dbReference type="InterPro" id="IPR001433">
    <property type="entry name" value="OxRdtase_FAD/NAD-bd"/>
</dbReference>
<comment type="caution">
    <text evidence="13">The sequence shown here is derived from an EMBL/GenBank/DDBJ whole genome shotgun (WGS) entry which is preliminary data.</text>
</comment>
<evidence type="ECO:0000256" key="10">
    <source>
        <dbReference type="SAM" id="MobiDB-lite"/>
    </source>
</evidence>
<dbReference type="STRING" id="3750.A0A498J8S8"/>
<evidence type="ECO:0000313" key="13">
    <source>
        <dbReference type="EMBL" id="RXH89801.1"/>
    </source>
</evidence>
<comment type="cofactor">
    <cofactor evidence="2">
        <name>FAD</name>
        <dbReference type="ChEBI" id="CHEBI:57692"/>
    </cofactor>
</comment>
<dbReference type="SUPFAM" id="SSF52218">
    <property type="entry name" value="Flavoproteins"/>
    <property type="match status" value="1"/>
</dbReference>
<dbReference type="SUPFAM" id="SSF52343">
    <property type="entry name" value="Ferredoxin reductase-like, C-terminal NADP-linked domain"/>
    <property type="match status" value="1"/>
</dbReference>
<evidence type="ECO:0000259" key="12">
    <source>
        <dbReference type="PROSITE" id="PS51384"/>
    </source>
</evidence>
<dbReference type="InterPro" id="IPR003097">
    <property type="entry name" value="CysJ-like_FAD-binding"/>
</dbReference>
<keyword evidence="7" id="KW-0274">FAD</keyword>
<dbReference type="GO" id="GO:0010181">
    <property type="term" value="F:FMN binding"/>
    <property type="evidence" value="ECO:0007669"/>
    <property type="project" value="InterPro"/>
</dbReference>
<keyword evidence="6" id="KW-0288">FMN</keyword>
<keyword evidence="14" id="KW-1185">Reference proteome</keyword>
<dbReference type="EMBL" id="RDQH01000335">
    <property type="protein sequence ID" value="RXH89801.1"/>
    <property type="molecule type" value="Genomic_DNA"/>
</dbReference>
<dbReference type="Gene3D" id="3.40.50.300">
    <property type="entry name" value="P-loop containing nucleotide triphosphate hydrolases"/>
    <property type="match status" value="1"/>
</dbReference>
<dbReference type="PROSITE" id="PS51384">
    <property type="entry name" value="FAD_FR"/>
    <property type="match status" value="1"/>
</dbReference>
<accession>A0A498J8S8</accession>
<dbReference type="SUPFAM" id="SSF50447">
    <property type="entry name" value="Translation proteins"/>
    <property type="match status" value="1"/>
</dbReference>
<dbReference type="PANTHER" id="PTHR19384">
    <property type="entry name" value="NITRIC OXIDE SYNTHASE-RELATED"/>
    <property type="match status" value="1"/>
</dbReference>
<evidence type="ECO:0000256" key="8">
    <source>
        <dbReference type="ARBA" id="ARBA00022857"/>
    </source>
</evidence>
<evidence type="ECO:0000256" key="6">
    <source>
        <dbReference type="ARBA" id="ARBA00022643"/>
    </source>
</evidence>
<comment type="subcellular location">
    <subcellularLocation>
        <location evidence="3">Cytoplasm</location>
    </subcellularLocation>
</comment>
<dbReference type="InterPro" id="IPR029039">
    <property type="entry name" value="Flavoprotein-like_sf"/>
</dbReference>
<dbReference type="InterPro" id="IPR039261">
    <property type="entry name" value="FNR_nucleotide-bd"/>
</dbReference>
<dbReference type="SUPFAM" id="SSF63380">
    <property type="entry name" value="Riboflavin synthase domain-like"/>
    <property type="match status" value="1"/>
</dbReference>
<feature type="compositionally biased region" description="Polar residues" evidence="10">
    <location>
        <begin position="452"/>
        <end position="471"/>
    </location>
</feature>
<dbReference type="Pfam" id="PF00667">
    <property type="entry name" value="FAD_binding_1"/>
    <property type="match status" value="1"/>
</dbReference>
<dbReference type="InterPro" id="IPR027417">
    <property type="entry name" value="P-loop_NTPase"/>
</dbReference>
<comment type="cofactor">
    <cofactor evidence="1">
        <name>FMN</name>
        <dbReference type="ChEBI" id="CHEBI:58210"/>
    </cofactor>
</comment>
<keyword evidence="4" id="KW-0963">Cytoplasm</keyword>
<feature type="domain" description="Flavodoxin-like" evidence="11">
    <location>
        <begin position="890"/>
        <end position="1034"/>
    </location>
</feature>
<dbReference type="InterPro" id="IPR023173">
    <property type="entry name" value="NADPH_Cyt_P450_Rdtase_alpha"/>
</dbReference>
<dbReference type="FunFam" id="3.40.50.80:FF:000032">
    <property type="entry name" value="NADPH-dependent diflavin oxidoreductase 1"/>
    <property type="match status" value="1"/>
</dbReference>
<dbReference type="PRINTS" id="PR00369">
    <property type="entry name" value="FLAVODOXIN"/>
</dbReference>
<keyword evidence="8" id="KW-0521">NADP</keyword>
<dbReference type="GO" id="GO:0016651">
    <property type="term" value="F:oxidoreductase activity, acting on NAD(P)H"/>
    <property type="evidence" value="ECO:0007669"/>
    <property type="project" value="UniProtKB-ARBA"/>
</dbReference>
<dbReference type="GO" id="GO:0005829">
    <property type="term" value="C:cytosol"/>
    <property type="evidence" value="ECO:0007669"/>
    <property type="project" value="TreeGrafter"/>
</dbReference>
<dbReference type="Pfam" id="PF13961">
    <property type="entry name" value="DUF4219"/>
    <property type="match status" value="1"/>
</dbReference>
<evidence type="ECO:0000256" key="3">
    <source>
        <dbReference type="ARBA" id="ARBA00004496"/>
    </source>
</evidence>
<dbReference type="Gene3D" id="2.40.30.10">
    <property type="entry name" value="Translation factors"/>
    <property type="match status" value="2"/>
</dbReference>
<evidence type="ECO:0000313" key="14">
    <source>
        <dbReference type="Proteomes" id="UP000290289"/>
    </source>
</evidence>
<feature type="domain" description="FAD-binding FR-type" evidence="12">
    <location>
        <begin position="1106"/>
        <end position="1304"/>
    </location>
</feature>
<dbReference type="InterPro" id="IPR025314">
    <property type="entry name" value="DUF4219"/>
</dbReference>
<sequence>SPAQTLKTALPPQKKRPIVRLGPSRGDEKTKEETLSFFTTCRSLRSCRVGRIVIFAASMEVGTGNSSSIDENKMETEGIAKQLGLNMTAPIVPTLLNRKNYESWSSRIESYLLAEDLWDIVEDTYDFENEALRKKDVKALHAIKNSCGDDTYKLIKDLDSAKDAWDTLSENFKLGYNRYNQSSGEIDKRTILQAYPTPTPTPTDRDARPELAMEEGHTGGHDESNANNIHETFVKYVGSKDWDKAIKFLRQHRQLRSARIFNGTALHFAVKRLSKCSVRNIEELVDLMEKEDLEIQDIHGYTALYHLVRENPEMVEVAKRMVAKNHNLLTNLPDDDTQNPLVIHAEWKEKGERMARYLYSFTRETLRVVDGAELISLGFLRRRFDIVWDLIQRYPQLAVAKDYNGDIPLATLANNRSAFLSGSRLNLWEKLIYYGIRIKPLLPIKESDQSDQRPLSNQKENQGPLSNQNENQRHLNSSVMGLFGGLVTNLQKILGINHIYEMKLMHERVQQFLPLMCKATKNTHETKAFKAALCVAAERGHVEYITHFCRNELNDESFPIPVSFITSKNYQSLFQIAAECRYHKVYNLIYVLYELFHEQDNNASQGPIQDNVGWRNYFGNNMLHTVASITPLSQIDHIRGAALQMQRELQWFKEGEAGEPWTIGSLNLFKMRNTEFIVALNKVDRLYGWKTCRNAPIVKAMKKQSKDVQNKSNMKLATSAAGGEGIPDLLLLLLQWTLKTMVEKLTFSSKMVKVTEGHGTTIGIVLVNGVLHEGDQIVVCGMQGPIVTTIRALLTPHSMKELHVKGNPNFLALARFVLIRGWATLHIAPNLAENSVEKECALYGPIDLNHIALQIERARRMSPVKFSLDKHDCILKLVIEMEEERARKKLLILYATQTGNALDVAERVGREAERRGCPVHLLSLDQYDARCLAQEGTVIFVVSTTGQGDTPDPMKGFWKDLLQKNLSRQWLEGLRYAVFGLGDSGYQKFNFVAKKLDRRLLDLGATPIVQRGLGDDQHPSGYEAALDPWMASLWNMLNKIDPNYFPNGPDFLIPYENFMAKPKVRILYHDIDKVDSQVSSKSDLNHIALQIERAHRMSPVKFSLDKPDCILKLVKNEPLTKSGFKDKEVHHFEFEFATSPIPYEVGDVLEVLPSQNPAAVDVFIRRCNLDPESFITVMSMFATAEHEKERLQYFISPEGRDDLYQYNQREQRTVLEVLEDFPSVQMPFEWLVQLVPPLKRRAFSISSSPSAHLNQVHLTVNVVSWTTPFKRIRAGLCSNWLSKLDPEQGVYVPVWFQKGSLPPPRPSLPLILIGPGTGCAPFRGFVEERAIQSLTESTAPVLFFFGCRNEDNDFLYKDFWLSNSQDGGVVSESKGGGFYVAFSRDQPQKVYVQDKMREHSEKVWTLLMKGAAIYVAGSSTKMPADVLLAFEEIVSKESELPQESAARWLRELEKAGRYHVEAWS</sequence>
<dbReference type="SUPFAM" id="SSF48403">
    <property type="entry name" value="Ankyrin repeat"/>
    <property type="match status" value="1"/>
</dbReference>
<evidence type="ECO:0000256" key="5">
    <source>
        <dbReference type="ARBA" id="ARBA00022630"/>
    </source>
</evidence>
<dbReference type="InterPro" id="IPR017938">
    <property type="entry name" value="Riboflavin_synthase-like_b-brl"/>
</dbReference>
<evidence type="ECO:0000256" key="4">
    <source>
        <dbReference type="ARBA" id="ARBA00022490"/>
    </source>
</evidence>
<evidence type="ECO:0000256" key="1">
    <source>
        <dbReference type="ARBA" id="ARBA00001917"/>
    </source>
</evidence>
<dbReference type="InterPro" id="IPR001709">
    <property type="entry name" value="Flavoprot_Pyr_Nucl_cyt_Rdtase"/>
</dbReference>
<evidence type="ECO:0000256" key="9">
    <source>
        <dbReference type="ARBA" id="ARBA00023002"/>
    </source>
</evidence>
<evidence type="ECO:0000256" key="7">
    <source>
        <dbReference type="ARBA" id="ARBA00022827"/>
    </source>
</evidence>
<dbReference type="Pfam" id="PF00258">
    <property type="entry name" value="Flavodoxin_1"/>
    <property type="match status" value="1"/>
</dbReference>
<dbReference type="FunFam" id="3.40.50.360:FF:000015">
    <property type="entry name" value="NADPH-dependent diflavin oxidoreductase 1"/>
    <property type="match status" value="1"/>
</dbReference>
<dbReference type="GO" id="GO:0050660">
    <property type="term" value="F:flavin adenine dinucleotide binding"/>
    <property type="evidence" value="ECO:0007669"/>
    <property type="project" value="TreeGrafter"/>
</dbReference>
<dbReference type="Gene3D" id="1.25.40.20">
    <property type="entry name" value="Ankyrin repeat-containing domain"/>
    <property type="match status" value="1"/>
</dbReference>
<name>A0A498J8S8_MALDO</name>
<dbReference type="InterPro" id="IPR036770">
    <property type="entry name" value="Ankyrin_rpt-contain_sf"/>
</dbReference>
<organism evidence="13 14">
    <name type="scientific">Malus domestica</name>
    <name type="common">Apple</name>
    <name type="synonym">Pyrus malus</name>
    <dbReference type="NCBI Taxonomy" id="3750"/>
    <lineage>
        <taxon>Eukaryota</taxon>
        <taxon>Viridiplantae</taxon>
        <taxon>Streptophyta</taxon>
        <taxon>Embryophyta</taxon>
        <taxon>Tracheophyta</taxon>
        <taxon>Spermatophyta</taxon>
        <taxon>Magnoliopsida</taxon>
        <taxon>eudicotyledons</taxon>
        <taxon>Gunneridae</taxon>
        <taxon>Pentapetalae</taxon>
        <taxon>rosids</taxon>
        <taxon>fabids</taxon>
        <taxon>Rosales</taxon>
        <taxon>Rosaceae</taxon>
        <taxon>Amygdaloideae</taxon>
        <taxon>Maleae</taxon>
        <taxon>Malus</taxon>
    </lineage>
</organism>
<dbReference type="PANTHER" id="PTHR19384:SF10">
    <property type="entry name" value="NADPH-DEPENDENT DIFLAVIN OXIDOREDUCTASE 1"/>
    <property type="match status" value="1"/>
</dbReference>
<evidence type="ECO:0008006" key="15">
    <source>
        <dbReference type="Google" id="ProtNLM"/>
    </source>
</evidence>
<proteinExistence type="predicted"/>
<evidence type="ECO:0000259" key="11">
    <source>
        <dbReference type="PROSITE" id="PS50902"/>
    </source>
</evidence>
<dbReference type="PRINTS" id="PR00371">
    <property type="entry name" value="FPNCR"/>
</dbReference>
<dbReference type="GO" id="GO:0005634">
    <property type="term" value="C:nucleus"/>
    <property type="evidence" value="ECO:0007669"/>
    <property type="project" value="UniProtKB-ARBA"/>
</dbReference>
<feature type="non-terminal residue" evidence="13">
    <location>
        <position position="1"/>
    </location>
</feature>